<dbReference type="Proteomes" id="UP000476411">
    <property type="component" value="Chromosome"/>
</dbReference>
<feature type="chain" id="PRO_5025538367" evidence="1">
    <location>
        <begin position="21"/>
        <end position="316"/>
    </location>
</feature>
<proteinExistence type="predicted"/>
<evidence type="ECO:0000313" key="3">
    <source>
        <dbReference type="Proteomes" id="UP000476411"/>
    </source>
</evidence>
<protein>
    <submittedName>
        <fullName evidence="2">DUF3078 domain-containing protein</fullName>
    </submittedName>
</protein>
<feature type="signal peptide" evidence="1">
    <location>
        <begin position="1"/>
        <end position="20"/>
    </location>
</feature>
<name>A0A6B9ZL53_9BACT</name>
<dbReference type="Pfam" id="PF11276">
    <property type="entry name" value="DUF3078"/>
    <property type="match status" value="1"/>
</dbReference>
<dbReference type="EMBL" id="CP048113">
    <property type="protein sequence ID" value="QHS61343.1"/>
    <property type="molecule type" value="Genomic_DNA"/>
</dbReference>
<reference evidence="2 3" key="1">
    <citation type="submission" date="2020-01" db="EMBL/GenBank/DDBJ databases">
        <title>Complete genome sequence of Chitinophaga sp. H33E-04 isolated from quinoa roots.</title>
        <authorList>
            <person name="Weon H.-Y."/>
            <person name="Lee S.A."/>
        </authorList>
    </citation>
    <scope>NUCLEOTIDE SEQUENCE [LARGE SCALE GENOMIC DNA]</scope>
    <source>
        <strain evidence="2 3">H33E-04</strain>
    </source>
</reference>
<organism evidence="2 3">
    <name type="scientific">Chitinophaga agri</name>
    <dbReference type="NCBI Taxonomy" id="2703787"/>
    <lineage>
        <taxon>Bacteria</taxon>
        <taxon>Pseudomonadati</taxon>
        <taxon>Bacteroidota</taxon>
        <taxon>Chitinophagia</taxon>
        <taxon>Chitinophagales</taxon>
        <taxon>Chitinophagaceae</taxon>
        <taxon>Chitinophaga</taxon>
    </lineage>
</organism>
<dbReference type="AlphaFoldDB" id="A0A6B9ZL53"/>
<keyword evidence="1" id="KW-0732">Signal</keyword>
<sequence>MRKSVLTIICFLVCFQTLYAQSDWMKTSREEASGRIKKDAADTVPALWKKGGIFNLNINQGSLTNWAAGGDKFSFSVASNLNAYAFYKKGKHNWDNVLDLAYGYVNTTSLGGRKSDDRIGLTTKYGYEIGKNLFLSALLDVRTQFTDGYLYSNVDSVKPSLVSRFFAPAYVLLSPGLDYKPSDQLSVFFSPVTARYVIVMDDRLASQGAFGVDTGKHVKTEIGAYLTVNWVKPLAKNITYKTRMDLYSNYKHNPENLDLFWTNSLNLQVNKYITANVSLDMIYDDDVRVFTNEKTGVLGPRLQVKQVIGVGFTAKF</sequence>
<dbReference type="InterPro" id="IPR021428">
    <property type="entry name" value="DUF3078"/>
</dbReference>
<keyword evidence="3" id="KW-1185">Reference proteome</keyword>
<accession>A0A6B9ZL53</accession>
<gene>
    <name evidence="2" type="ORF">GWR21_17585</name>
</gene>
<evidence type="ECO:0000256" key="1">
    <source>
        <dbReference type="SAM" id="SignalP"/>
    </source>
</evidence>
<dbReference type="RefSeq" id="WP_162333014.1">
    <property type="nucleotide sequence ID" value="NZ_CP048113.1"/>
</dbReference>
<dbReference type="KEGG" id="chih:GWR21_17585"/>
<evidence type="ECO:0000313" key="2">
    <source>
        <dbReference type="EMBL" id="QHS61343.1"/>
    </source>
</evidence>